<protein>
    <submittedName>
        <fullName evidence="2">Molybdopterin biosynthesis protein MoeB</fullName>
    </submittedName>
</protein>
<dbReference type="PANTHER" id="PTHR43031">
    <property type="entry name" value="FAD-DEPENDENT OXIDOREDUCTASE"/>
    <property type="match status" value="1"/>
</dbReference>
<organism evidence="2 3">
    <name type="scientific">Salinisphaera hydrothermalis (strain C41B8)</name>
    <dbReference type="NCBI Taxonomy" id="1304275"/>
    <lineage>
        <taxon>Bacteria</taxon>
        <taxon>Pseudomonadati</taxon>
        <taxon>Pseudomonadota</taxon>
        <taxon>Gammaproteobacteria</taxon>
        <taxon>Salinisphaerales</taxon>
        <taxon>Salinisphaeraceae</taxon>
        <taxon>Salinisphaera</taxon>
    </lineage>
</organism>
<name>A0A084IIT4_SALHC</name>
<sequence>MIDHHEAREAQENGAALIDVRERDEWEAGHVAGALFYPVTRISSDPDVDVDPTTPIVTYCKAGGRAQRAAEVLEAAGYANVRAMRGGFEDWRAAGYPTE</sequence>
<evidence type="ECO:0000313" key="3">
    <source>
        <dbReference type="Proteomes" id="UP000028302"/>
    </source>
</evidence>
<evidence type="ECO:0000259" key="1">
    <source>
        <dbReference type="PROSITE" id="PS50206"/>
    </source>
</evidence>
<dbReference type="Proteomes" id="UP000028302">
    <property type="component" value="Unassembled WGS sequence"/>
</dbReference>
<dbReference type="PROSITE" id="PS50206">
    <property type="entry name" value="RHODANESE_3"/>
    <property type="match status" value="1"/>
</dbReference>
<accession>A0A084IIT4</accession>
<feature type="domain" description="Rhodanese" evidence="1">
    <location>
        <begin position="11"/>
        <end position="99"/>
    </location>
</feature>
<dbReference type="Gene3D" id="3.40.250.10">
    <property type="entry name" value="Rhodanese-like domain"/>
    <property type="match status" value="1"/>
</dbReference>
<dbReference type="STRING" id="1304275.C41B8_13970"/>
<gene>
    <name evidence="2" type="ORF">C41B8_13970</name>
</gene>
<dbReference type="InterPro" id="IPR001763">
    <property type="entry name" value="Rhodanese-like_dom"/>
</dbReference>
<dbReference type="RefSeq" id="WP_051883551.1">
    <property type="nucleotide sequence ID" value="NZ_APNK01000025.1"/>
</dbReference>
<dbReference type="eggNOG" id="COG0607">
    <property type="taxonomic scope" value="Bacteria"/>
</dbReference>
<keyword evidence="3" id="KW-1185">Reference proteome</keyword>
<dbReference type="CDD" id="cd00158">
    <property type="entry name" value="RHOD"/>
    <property type="match status" value="1"/>
</dbReference>
<dbReference type="PANTHER" id="PTHR43031:SF1">
    <property type="entry name" value="PYRIDINE NUCLEOTIDE-DISULPHIDE OXIDOREDUCTASE"/>
    <property type="match status" value="1"/>
</dbReference>
<proteinExistence type="predicted"/>
<dbReference type="EMBL" id="APNK01000025">
    <property type="protein sequence ID" value="KEZ76618.1"/>
    <property type="molecule type" value="Genomic_DNA"/>
</dbReference>
<dbReference type="InterPro" id="IPR050229">
    <property type="entry name" value="GlpE_sulfurtransferase"/>
</dbReference>
<dbReference type="SMART" id="SM00450">
    <property type="entry name" value="RHOD"/>
    <property type="match status" value="1"/>
</dbReference>
<evidence type="ECO:0000313" key="2">
    <source>
        <dbReference type="EMBL" id="KEZ76618.1"/>
    </source>
</evidence>
<reference evidence="2 3" key="1">
    <citation type="submission" date="2013-03" db="EMBL/GenBank/DDBJ databases">
        <title>Salinisphaera hydrothermalis C41B8 Genome Sequencing.</title>
        <authorList>
            <person name="Li C."/>
            <person name="Lai Q."/>
            <person name="Shao Z."/>
        </authorList>
    </citation>
    <scope>NUCLEOTIDE SEQUENCE [LARGE SCALE GENOMIC DNA]</scope>
    <source>
        <strain evidence="2 3">C41B8</strain>
    </source>
</reference>
<dbReference type="AlphaFoldDB" id="A0A084IIT4"/>
<dbReference type="Pfam" id="PF00581">
    <property type="entry name" value="Rhodanese"/>
    <property type="match status" value="1"/>
</dbReference>
<dbReference type="InterPro" id="IPR036873">
    <property type="entry name" value="Rhodanese-like_dom_sf"/>
</dbReference>
<dbReference type="SUPFAM" id="SSF52821">
    <property type="entry name" value="Rhodanese/Cell cycle control phosphatase"/>
    <property type="match status" value="1"/>
</dbReference>
<comment type="caution">
    <text evidence="2">The sequence shown here is derived from an EMBL/GenBank/DDBJ whole genome shotgun (WGS) entry which is preliminary data.</text>
</comment>